<keyword evidence="6" id="KW-1185">Reference proteome</keyword>
<proteinExistence type="predicted"/>
<dbReference type="GO" id="GO:0016787">
    <property type="term" value="F:hydrolase activity"/>
    <property type="evidence" value="ECO:0007669"/>
    <property type="project" value="UniProtKB-KW"/>
</dbReference>
<dbReference type="GO" id="GO:0004386">
    <property type="term" value="F:helicase activity"/>
    <property type="evidence" value="ECO:0007669"/>
    <property type="project" value="UniProtKB-KW"/>
</dbReference>
<dbReference type="GO" id="GO:0005524">
    <property type="term" value="F:ATP binding"/>
    <property type="evidence" value="ECO:0007669"/>
    <property type="project" value="InterPro"/>
</dbReference>
<dbReference type="InterPro" id="IPR000330">
    <property type="entry name" value="SNF2_N"/>
</dbReference>
<feature type="region of interest" description="Disordered" evidence="2">
    <location>
        <begin position="35"/>
        <end position="69"/>
    </location>
</feature>
<dbReference type="AlphaFoldDB" id="A0A8H9L433"/>
<gene>
    <name evidence="5" type="ORF">GCM10010102_19180</name>
</gene>
<dbReference type="SMART" id="SM00490">
    <property type="entry name" value="HELICc"/>
    <property type="match status" value="1"/>
</dbReference>
<organism evidence="5 6">
    <name type="scientific">Promicromonospora citrea</name>
    <dbReference type="NCBI Taxonomy" id="43677"/>
    <lineage>
        <taxon>Bacteria</taxon>
        <taxon>Bacillati</taxon>
        <taxon>Actinomycetota</taxon>
        <taxon>Actinomycetes</taxon>
        <taxon>Micrococcales</taxon>
        <taxon>Promicromonosporaceae</taxon>
        <taxon>Promicromonospora</taxon>
    </lineage>
</organism>
<dbReference type="SUPFAM" id="SSF52540">
    <property type="entry name" value="P-loop containing nucleoside triphosphate hydrolases"/>
    <property type="match status" value="2"/>
</dbReference>
<dbReference type="InterPro" id="IPR001650">
    <property type="entry name" value="Helicase_C-like"/>
</dbReference>
<dbReference type="PROSITE" id="PS51194">
    <property type="entry name" value="HELICASE_CTER"/>
    <property type="match status" value="1"/>
</dbReference>
<keyword evidence="1" id="KW-0378">Hydrolase</keyword>
<keyword evidence="5" id="KW-0347">Helicase</keyword>
<reference evidence="5" key="2">
    <citation type="submission" date="2020-09" db="EMBL/GenBank/DDBJ databases">
        <authorList>
            <person name="Sun Q."/>
            <person name="Ohkuma M."/>
        </authorList>
    </citation>
    <scope>NUCLEOTIDE SEQUENCE</scope>
    <source>
        <strain evidence="5">JCM 3051</strain>
    </source>
</reference>
<evidence type="ECO:0000256" key="1">
    <source>
        <dbReference type="ARBA" id="ARBA00022801"/>
    </source>
</evidence>
<dbReference type="PANTHER" id="PTHR10799">
    <property type="entry name" value="SNF2/RAD54 HELICASE FAMILY"/>
    <property type="match status" value="1"/>
</dbReference>
<feature type="domain" description="Helicase C-terminal" evidence="4">
    <location>
        <begin position="600"/>
        <end position="749"/>
    </location>
</feature>
<dbReference type="Pfam" id="PF00271">
    <property type="entry name" value="Helicase_C"/>
    <property type="match status" value="1"/>
</dbReference>
<keyword evidence="5" id="KW-0547">Nucleotide-binding</keyword>
<dbReference type="InterPro" id="IPR038718">
    <property type="entry name" value="SNF2-like_sf"/>
</dbReference>
<name>A0A8H9L433_9MICO</name>
<dbReference type="Gene3D" id="3.40.50.10810">
    <property type="entry name" value="Tandem AAA-ATPase domain"/>
    <property type="match status" value="1"/>
</dbReference>
<dbReference type="InterPro" id="IPR027417">
    <property type="entry name" value="P-loop_NTPase"/>
</dbReference>
<dbReference type="InterPro" id="IPR014001">
    <property type="entry name" value="Helicase_ATP-bd"/>
</dbReference>
<dbReference type="CDD" id="cd18793">
    <property type="entry name" value="SF2_C_SNF"/>
    <property type="match status" value="1"/>
</dbReference>
<reference evidence="5" key="1">
    <citation type="journal article" date="2014" name="Int. J. Syst. Evol. Microbiol.">
        <title>Complete genome sequence of Corynebacterium casei LMG S-19264T (=DSM 44701T), isolated from a smear-ripened cheese.</title>
        <authorList>
            <consortium name="US DOE Joint Genome Institute (JGI-PGF)"/>
            <person name="Walter F."/>
            <person name="Albersmeier A."/>
            <person name="Kalinowski J."/>
            <person name="Ruckert C."/>
        </authorList>
    </citation>
    <scope>NUCLEOTIDE SEQUENCE</scope>
    <source>
        <strain evidence="5">JCM 3051</strain>
    </source>
</reference>
<feature type="compositionally biased region" description="Pro residues" evidence="2">
    <location>
        <begin position="51"/>
        <end position="64"/>
    </location>
</feature>
<sequence>MISRSSSTVVTGVPPNLLGLLMSLTLDPVQTGHVRPSGYARSAMTEQSTLPSPPPAAPAAPPRSLPRTWSPRAARRVLDQARSLLDDARLLTTADGDLRERVREAYTATREVRVHADLRAVPVTVLEERRKKLRVAVLQKAGFTHVSHVLATGTDRLVEAGIGATTARLATSAARELADEVDADLRFRIDVDPGDPYATVLVQALHAFGLATDARHRHLDEARRVADVVPARLEPARPATSLWRRLVAGADGRAAADAAVSALAEQLADARLREDARAVRAAVGRPLDGAAVWADFEARSAEYYGLLSQVVDLGADHEAAEGGLPADVVRRVEAQPLDRTLLRASLRGYQAFGARYALVQRRTILGDEMGLGKTVQSIAVAAHLLATGGTHVLVVCPASVVTGWKREVEQHSDLAAVVLHGTDREQAAEGWLAGGGVAVTTFEVLGRLDLPADLRPALLVVDEAHYVKNPDTLRGREVRRWADRSERVLFLSGTPMENKVAEFTNMVGYLQPDLADRLDPHADLSGAAAFRRIVAPAYLRRNQQDVLTELPEMVQVEEWEQFGPVDGAAYRAAVLDGSFMAMRQAAFAVADADDSAKLVRLRELVTEAVDGGRRVIVFSYFLSVLDRVMEVLGDLAVGPLTGSVPVPERQAMVDALSAPGGPPVLVSQITAGGVGLNVQAASVVIFCEPQVKPTIEAQAVARAHRMGQTRTVQVHRLLVEDSVDQRLMEILGSKAALFEEFARQSEITDAAPSAVDVAAPSEASLSRTILAEEQRRLGRTV</sequence>
<dbReference type="InterPro" id="IPR049730">
    <property type="entry name" value="SNF2/RAD54-like_C"/>
</dbReference>
<dbReference type="EMBL" id="BMPT01000006">
    <property type="protein sequence ID" value="GGM23627.1"/>
    <property type="molecule type" value="Genomic_DNA"/>
</dbReference>
<dbReference type="SMART" id="SM00487">
    <property type="entry name" value="DEXDc"/>
    <property type="match status" value="1"/>
</dbReference>
<dbReference type="Gene3D" id="3.40.50.300">
    <property type="entry name" value="P-loop containing nucleotide triphosphate hydrolases"/>
    <property type="match status" value="1"/>
</dbReference>
<evidence type="ECO:0000259" key="4">
    <source>
        <dbReference type="PROSITE" id="PS51194"/>
    </source>
</evidence>
<comment type="caution">
    <text evidence="5">The sequence shown here is derived from an EMBL/GenBank/DDBJ whole genome shotgun (WGS) entry which is preliminary data.</text>
</comment>
<dbReference type="PROSITE" id="PS51192">
    <property type="entry name" value="HELICASE_ATP_BIND_1"/>
    <property type="match status" value="1"/>
</dbReference>
<dbReference type="CDD" id="cd17919">
    <property type="entry name" value="DEXHc_Snf"/>
    <property type="match status" value="1"/>
</dbReference>
<accession>A0A8H9L433</accession>
<dbReference type="Pfam" id="PF00176">
    <property type="entry name" value="SNF2-rel_dom"/>
    <property type="match status" value="1"/>
</dbReference>
<evidence type="ECO:0000256" key="2">
    <source>
        <dbReference type="SAM" id="MobiDB-lite"/>
    </source>
</evidence>
<dbReference type="Proteomes" id="UP000655589">
    <property type="component" value="Unassembled WGS sequence"/>
</dbReference>
<keyword evidence="5" id="KW-0067">ATP-binding</keyword>
<feature type="domain" description="Helicase ATP-binding" evidence="3">
    <location>
        <begin position="354"/>
        <end position="513"/>
    </location>
</feature>
<evidence type="ECO:0000313" key="6">
    <source>
        <dbReference type="Proteomes" id="UP000655589"/>
    </source>
</evidence>
<protein>
    <submittedName>
        <fullName evidence="5">Helicase SNF2</fullName>
    </submittedName>
</protein>
<evidence type="ECO:0000313" key="5">
    <source>
        <dbReference type="EMBL" id="GGM23627.1"/>
    </source>
</evidence>
<evidence type="ECO:0000259" key="3">
    <source>
        <dbReference type="PROSITE" id="PS51192"/>
    </source>
</evidence>